<dbReference type="EMBL" id="JABAIV010000001">
    <property type="protein sequence ID" value="NNG22348.1"/>
    <property type="molecule type" value="Genomic_DNA"/>
</dbReference>
<dbReference type="CDD" id="cd07891">
    <property type="entry name" value="CYTH-like_CthTTM-like_1"/>
    <property type="match status" value="1"/>
</dbReference>
<reference evidence="3 4" key="1">
    <citation type="submission" date="2020-04" db="EMBL/GenBank/DDBJ databases">
        <title>Massilia sp. nov., a cold adapted bacteria isolated from Arctic soil.</title>
        <authorList>
            <person name="Son J."/>
            <person name="Ka J.-O."/>
        </authorList>
    </citation>
    <scope>NUCLEOTIDE SEQUENCE [LARGE SCALE GENOMIC DNA]</scope>
    <source>
        <strain evidence="3 4">ML15P13</strain>
    </source>
</reference>
<dbReference type="InterPro" id="IPR012042">
    <property type="entry name" value="NeuTTM/CthTTM-like"/>
</dbReference>
<dbReference type="SMART" id="SM01118">
    <property type="entry name" value="CYTH"/>
    <property type="match status" value="1"/>
</dbReference>
<dbReference type="PIRSF" id="PIRSF016487">
    <property type="entry name" value="CYTH_UCP016487"/>
    <property type="match status" value="1"/>
</dbReference>
<evidence type="ECO:0000313" key="3">
    <source>
        <dbReference type="EMBL" id="NNG22348.1"/>
    </source>
</evidence>
<gene>
    <name evidence="3" type="ORF">HGB41_04955</name>
</gene>
<dbReference type="Proteomes" id="UP000533905">
    <property type="component" value="Unassembled WGS sequence"/>
</dbReference>
<comment type="caution">
    <text evidence="3">The sequence shown here is derived from an EMBL/GenBank/DDBJ whole genome shotgun (WGS) entry which is preliminary data.</text>
</comment>
<dbReference type="RefSeq" id="WP_171081618.1">
    <property type="nucleotide sequence ID" value="NZ_JABAIV010000001.1"/>
</dbReference>
<accession>A0A7Y2NYR8</accession>
<feature type="domain" description="CYTH" evidence="2">
    <location>
        <begin position="2"/>
        <end position="148"/>
    </location>
</feature>
<evidence type="ECO:0000259" key="2">
    <source>
        <dbReference type="PROSITE" id="PS51707"/>
    </source>
</evidence>
<name>A0A7Y2NYR8_9BURK</name>
<dbReference type="Pfam" id="PF01928">
    <property type="entry name" value="CYTH"/>
    <property type="match status" value="1"/>
</dbReference>
<dbReference type="PANTHER" id="PTHR40114:SF1">
    <property type="entry name" value="SLR0698 PROTEIN"/>
    <property type="match status" value="1"/>
</dbReference>
<organism evidence="3 4">
    <name type="scientific">Telluria aromaticivorans</name>
    <dbReference type="NCBI Taxonomy" id="2725995"/>
    <lineage>
        <taxon>Bacteria</taxon>
        <taxon>Pseudomonadati</taxon>
        <taxon>Pseudomonadota</taxon>
        <taxon>Betaproteobacteria</taxon>
        <taxon>Burkholderiales</taxon>
        <taxon>Oxalobacteraceae</taxon>
        <taxon>Telluria group</taxon>
        <taxon>Telluria</taxon>
    </lineage>
</organism>
<feature type="active site" description="Proton acceptor" evidence="1">
    <location>
        <position position="29"/>
    </location>
</feature>
<dbReference type="SUPFAM" id="SSF55154">
    <property type="entry name" value="CYTH-like phosphatases"/>
    <property type="match status" value="1"/>
</dbReference>
<dbReference type="InterPro" id="IPR023577">
    <property type="entry name" value="CYTH_domain"/>
</dbReference>
<dbReference type="Gene3D" id="2.40.320.10">
    <property type="entry name" value="Hypothetical Protein Pfu-838710-001"/>
    <property type="match status" value="1"/>
</dbReference>
<evidence type="ECO:0000256" key="1">
    <source>
        <dbReference type="PIRSR" id="PIRSR016487-1"/>
    </source>
</evidence>
<evidence type="ECO:0000313" key="4">
    <source>
        <dbReference type="Proteomes" id="UP000533905"/>
    </source>
</evidence>
<dbReference type="PANTHER" id="PTHR40114">
    <property type="entry name" value="SLR0698 PROTEIN"/>
    <property type="match status" value="1"/>
</dbReference>
<dbReference type="InterPro" id="IPR033469">
    <property type="entry name" value="CYTH-like_dom_sf"/>
</dbReference>
<protein>
    <submittedName>
        <fullName evidence="3">CYTH domain-containing protein</fullName>
    </submittedName>
</protein>
<keyword evidence="4" id="KW-1185">Reference proteome</keyword>
<dbReference type="AlphaFoldDB" id="A0A7Y2NYR8"/>
<sequence length="157" mass="17874">MGVEIERKFLVEGSAWRTLGEATLLRQGYLNADPARTVRVRIEGAEGILTIKSKNVGASRGEWEYPIPLLDAEELLDTLCERPLVEKYRRRIAHAGFTWEVDEFLGENAGLIVAEIELPSEDTAFDKPDWIGQEVTGEKRYYNSSLIRFPYAQWTTP</sequence>
<dbReference type="PROSITE" id="PS51707">
    <property type="entry name" value="CYTH"/>
    <property type="match status" value="1"/>
</dbReference>
<proteinExistence type="predicted"/>